<dbReference type="GO" id="GO:0000014">
    <property type="term" value="F:single-stranded DNA endodeoxyribonuclease activity"/>
    <property type="evidence" value="ECO:0007669"/>
    <property type="project" value="TreeGrafter"/>
</dbReference>
<dbReference type="SUPFAM" id="SSF52980">
    <property type="entry name" value="Restriction endonuclease-like"/>
    <property type="match status" value="1"/>
</dbReference>
<dbReference type="PANTHER" id="PTHR10150">
    <property type="entry name" value="DNA REPAIR ENDONUCLEASE XPF"/>
    <property type="match status" value="1"/>
</dbReference>
<dbReference type="Pfam" id="PF02732">
    <property type="entry name" value="ERCC4"/>
    <property type="match status" value="1"/>
</dbReference>
<evidence type="ECO:0000256" key="7">
    <source>
        <dbReference type="ARBA" id="ARBA00023125"/>
    </source>
</evidence>
<gene>
    <name evidence="13" type="ORF">BIW11_11753</name>
</gene>
<accession>A0A1V9XA22</accession>
<keyword evidence="9" id="KW-0539">Nucleus</keyword>
<dbReference type="InParanoid" id="A0A1V9XA22"/>
<protein>
    <recommendedName>
        <fullName evidence="10">DNA repair endonuclease XPF</fullName>
    </recommendedName>
</protein>
<evidence type="ECO:0000256" key="5">
    <source>
        <dbReference type="ARBA" id="ARBA00022763"/>
    </source>
</evidence>
<dbReference type="SUPFAM" id="SSF47781">
    <property type="entry name" value="RuvA domain 2-like"/>
    <property type="match status" value="1"/>
</dbReference>
<feature type="chain" id="PRO_5012235538" description="DNA repair endonuclease XPF" evidence="11">
    <location>
        <begin position="19"/>
        <end position="319"/>
    </location>
</feature>
<organism evidence="13 14">
    <name type="scientific">Tropilaelaps mercedesae</name>
    <dbReference type="NCBI Taxonomy" id="418985"/>
    <lineage>
        <taxon>Eukaryota</taxon>
        <taxon>Metazoa</taxon>
        <taxon>Ecdysozoa</taxon>
        <taxon>Arthropoda</taxon>
        <taxon>Chelicerata</taxon>
        <taxon>Arachnida</taxon>
        <taxon>Acari</taxon>
        <taxon>Parasitiformes</taxon>
        <taxon>Mesostigmata</taxon>
        <taxon>Gamasina</taxon>
        <taxon>Dermanyssoidea</taxon>
        <taxon>Laelapidae</taxon>
        <taxon>Tropilaelaps</taxon>
    </lineage>
</organism>
<keyword evidence="5" id="KW-0227">DNA damage</keyword>
<evidence type="ECO:0000256" key="6">
    <source>
        <dbReference type="ARBA" id="ARBA00022801"/>
    </source>
</evidence>
<dbReference type="GO" id="GO:1901255">
    <property type="term" value="P:nucleotide-excision repair involved in interstrand cross-link repair"/>
    <property type="evidence" value="ECO:0007669"/>
    <property type="project" value="TreeGrafter"/>
</dbReference>
<keyword evidence="4 13" id="KW-0255">Endonuclease</keyword>
<dbReference type="GO" id="GO:0003697">
    <property type="term" value="F:single-stranded DNA binding"/>
    <property type="evidence" value="ECO:0007669"/>
    <property type="project" value="TreeGrafter"/>
</dbReference>
<evidence type="ECO:0000313" key="13">
    <source>
        <dbReference type="EMBL" id="OQR70243.1"/>
    </source>
</evidence>
<dbReference type="EMBL" id="MNPL01018159">
    <property type="protein sequence ID" value="OQR70243.1"/>
    <property type="molecule type" value="Genomic_DNA"/>
</dbReference>
<name>A0A1V9XA22_9ACAR</name>
<dbReference type="GO" id="GO:0003684">
    <property type="term" value="F:damaged DNA binding"/>
    <property type="evidence" value="ECO:0007669"/>
    <property type="project" value="TreeGrafter"/>
</dbReference>
<evidence type="ECO:0000256" key="11">
    <source>
        <dbReference type="SAM" id="SignalP"/>
    </source>
</evidence>
<dbReference type="InterPro" id="IPR010994">
    <property type="entry name" value="RuvA_2-like"/>
</dbReference>
<dbReference type="Gene3D" id="1.10.150.20">
    <property type="entry name" value="5' to 3' exonuclease, C-terminal subdomain"/>
    <property type="match status" value="1"/>
</dbReference>
<dbReference type="Proteomes" id="UP000192247">
    <property type="component" value="Unassembled WGS sequence"/>
</dbReference>
<keyword evidence="6" id="KW-0378">Hydrolase</keyword>
<dbReference type="STRING" id="418985.A0A1V9XA22"/>
<keyword evidence="14" id="KW-1185">Reference proteome</keyword>
<comment type="caution">
    <text evidence="13">The sequence shown here is derived from an EMBL/GenBank/DDBJ whole genome shotgun (WGS) entry which is preliminary data.</text>
</comment>
<dbReference type="InterPro" id="IPR011335">
    <property type="entry name" value="Restrct_endonuc-II-like"/>
</dbReference>
<dbReference type="InterPro" id="IPR047520">
    <property type="entry name" value="XPF_nuclease"/>
</dbReference>
<evidence type="ECO:0000256" key="10">
    <source>
        <dbReference type="ARBA" id="ARBA00072370"/>
    </source>
</evidence>
<sequence length="319" mass="36808">MASLFSLSSTTFLVSVSASNPYAFEELLVEVRPRSVILFDLHLSAVRTVEVYQAMFPQTHVELYTLMYIKSVDEQRYLNAVQKEKMAFATLIHEKAAMAVRNDWDEEINIDRGENKVGDYILTPTVCVERKALQDLIDSLCSGRLYRQAERMCLHYETPVVLIEFSALEAFSFKNKLQSEMIQKKTIMRLVMLTIHFPKLRLLWSPSPHATAELFELLKSKRPQPSLEEALKVTEKELKHEGASLDRFNPKTTRFLEALPGVGNHTKYKIMRRFATLQDLFRAEDNVLLDVFESQENRASFLQAARGPFEKRGKKRPID</sequence>
<dbReference type="GO" id="GO:0000724">
    <property type="term" value="P:double-strand break repair via homologous recombination"/>
    <property type="evidence" value="ECO:0007669"/>
    <property type="project" value="TreeGrafter"/>
</dbReference>
<evidence type="ECO:0000256" key="8">
    <source>
        <dbReference type="ARBA" id="ARBA00023204"/>
    </source>
</evidence>
<dbReference type="Gene3D" id="3.40.50.10130">
    <property type="match status" value="1"/>
</dbReference>
<dbReference type="CDD" id="cd20078">
    <property type="entry name" value="XPF_nuclease_XPF_euk"/>
    <property type="match status" value="1"/>
</dbReference>
<keyword evidence="11" id="KW-0732">Signal</keyword>
<evidence type="ECO:0000256" key="2">
    <source>
        <dbReference type="ARBA" id="ARBA00010015"/>
    </source>
</evidence>
<dbReference type="InterPro" id="IPR006166">
    <property type="entry name" value="ERCC4_domain"/>
</dbReference>
<evidence type="ECO:0000313" key="14">
    <source>
        <dbReference type="Proteomes" id="UP000192247"/>
    </source>
</evidence>
<dbReference type="FunFam" id="3.40.50.10130:FF:000002">
    <property type="entry name" value="DNA repair endonuclease XPF"/>
    <property type="match status" value="1"/>
</dbReference>
<keyword evidence="8" id="KW-0234">DNA repair</keyword>
<feature type="domain" description="ERCC4" evidence="12">
    <location>
        <begin position="85"/>
        <end position="167"/>
    </location>
</feature>
<keyword evidence="7" id="KW-0238">DNA-binding</keyword>
<evidence type="ECO:0000259" key="12">
    <source>
        <dbReference type="SMART" id="SM00891"/>
    </source>
</evidence>
<feature type="signal peptide" evidence="11">
    <location>
        <begin position="1"/>
        <end position="18"/>
    </location>
</feature>
<comment type="similarity">
    <text evidence="2">Belongs to the XPF family.</text>
</comment>
<keyword evidence="3" id="KW-0540">Nuclease</keyword>
<reference evidence="13 14" key="1">
    <citation type="journal article" date="2017" name="Gigascience">
        <title>Draft genome of the honey bee ectoparasitic mite, Tropilaelaps mercedesae, is shaped by the parasitic life history.</title>
        <authorList>
            <person name="Dong X."/>
            <person name="Armstrong S.D."/>
            <person name="Xia D."/>
            <person name="Makepeace B.L."/>
            <person name="Darby A.C."/>
            <person name="Kadowaki T."/>
        </authorList>
    </citation>
    <scope>NUCLEOTIDE SEQUENCE [LARGE SCALE GENOMIC DNA]</scope>
    <source>
        <strain evidence="13">Wuxi-XJTLU</strain>
    </source>
</reference>
<comment type="subcellular location">
    <subcellularLocation>
        <location evidence="1">Nucleus</location>
    </subcellularLocation>
</comment>
<proteinExistence type="inferred from homology"/>
<evidence type="ECO:0000256" key="4">
    <source>
        <dbReference type="ARBA" id="ARBA00022759"/>
    </source>
</evidence>
<dbReference type="GO" id="GO:0000712">
    <property type="term" value="P:resolution of meiotic recombination intermediates"/>
    <property type="evidence" value="ECO:0007669"/>
    <property type="project" value="TreeGrafter"/>
</dbReference>
<dbReference type="AlphaFoldDB" id="A0A1V9XA22"/>
<dbReference type="SMART" id="SM00891">
    <property type="entry name" value="ERCC4"/>
    <property type="match status" value="1"/>
</dbReference>
<evidence type="ECO:0000256" key="1">
    <source>
        <dbReference type="ARBA" id="ARBA00004123"/>
    </source>
</evidence>
<dbReference type="OrthoDB" id="361020at2759"/>
<dbReference type="GO" id="GO:0000110">
    <property type="term" value="C:nucleotide-excision repair factor 1 complex"/>
    <property type="evidence" value="ECO:0007669"/>
    <property type="project" value="TreeGrafter"/>
</dbReference>
<evidence type="ECO:0000256" key="3">
    <source>
        <dbReference type="ARBA" id="ARBA00022722"/>
    </source>
</evidence>
<dbReference type="PANTHER" id="PTHR10150:SF0">
    <property type="entry name" value="DNA REPAIR ENDONUCLEASE XPF"/>
    <property type="match status" value="1"/>
</dbReference>
<evidence type="ECO:0000256" key="9">
    <source>
        <dbReference type="ARBA" id="ARBA00023242"/>
    </source>
</evidence>